<dbReference type="RefSeq" id="WP_169571167.1">
    <property type="nucleotide sequence ID" value="NZ_JABBFV010000002.1"/>
</dbReference>
<feature type="domain" description="HTH tetR-type" evidence="2">
    <location>
        <begin position="18"/>
        <end position="62"/>
    </location>
</feature>
<dbReference type="InterPro" id="IPR001647">
    <property type="entry name" value="HTH_TetR"/>
</dbReference>
<dbReference type="GO" id="GO:0003677">
    <property type="term" value="F:DNA binding"/>
    <property type="evidence" value="ECO:0007669"/>
    <property type="project" value="UniProtKB-KW"/>
</dbReference>
<dbReference type="SUPFAM" id="SSF46689">
    <property type="entry name" value="Homeodomain-like"/>
    <property type="match status" value="1"/>
</dbReference>
<reference evidence="3 4" key="1">
    <citation type="submission" date="2020-04" db="EMBL/GenBank/DDBJ databases">
        <title>Sphingobium sp. AR-3-1 isolated from Arctic soil.</title>
        <authorList>
            <person name="Dahal R.H."/>
            <person name="Chaudhary D.K."/>
        </authorList>
    </citation>
    <scope>NUCLEOTIDE SEQUENCE [LARGE SCALE GENOMIC DNA]</scope>
    <source>
        <strain evidence="3 4">AR-3-1</strain>
    </source>
</reference>
<name>A0A7X9WSY2_9SPHN</name>
<organism evidence="3 4">
    <name type="scientific">Sphingobium psychrophilum</name>
    <dbReference type="NCBI Taxonomy" id="2728834"/>
    <lineage>
        <taxon>Bacteria</taxon>
        <taxon>Pseudomonadati</taxon>
        <taxon>Pseudomonadota</taxon>
        <taxon>Alphaproteobacteria</taxon>
        <taxon>Sphingomonadales</taxon>
        <taxon>Sphingomonadaceae</taxon>
        <taxon>Sphingobium</taxon>
    </lineage>
</organism>
<protein>
    <submittedName>
        <fullName evidence="3">TetR/AcrR family transcriptional regulator</fullName>
    </submittedName>
</protein>
<dbReference type="Proteomes" id="UP000519023">
    <property type="component" value="Unassembled WGS sequence"/>
</dbReference>
<evidence type="ECO:0000313" key="4">
    <source>
        <dbReference type="Proteomes" id="UP000519023"/>
    </source>
</evidence>
<keyword evidence="1" id="KW-0238">DNA-binding</keyword>
<comment type="caution">
    <text evidence="3">The sequence shown here is derived from an EMBL/GenBank/DDBJ whole genome shotgun (WGS) entry which is preliminary data.</text>
</comment>
<dbReference type="EMBL" id="JABBFV010000002">
    <property type="protein sequence ID" value="NML09289.1"/>
    <property type="molecule type" value="Genomic_DNA"/>
</dbReference>
<dbReference type="AlphaFoldDB" id="A0A7X9WSY2"/>
<dbReference type="InterPro" id="IPR009057">
    <property type="entry name" value="Homeodomain-like_sf"/>
</dbReference>
<dbReference type="Gene3D" id="1.10.357.10">
    <property type="entry name" value="Tetracycline Repressor, domain 2"/>
    <property type="match status" value="1"/>
</dbReference>
<dbReference type="Pfam" id="PF00440">
    <property type="entry name" value="TetR_N"/>
    <property type="match status" value="1"/>
</dbReference>
<evidence type="ECO:0000259" key="2">
    <source>
        <dbReference type="Pfam" id="PF00440"/>
    </source>
</evidence>
<proteinExistence type="predicted"/>
<sequence length="216" mass="24175">MNGKWEDYGPGARKLLLAVEEIIAERGIEGASIREILRVAKQGNNSAIYRHFGSKELLIRAIYDIRQAEVDDCRTLRMQRLPRLPDDIRGLLELFLLPVLDAFEGRQRWIYSQFILHLILNDPFDEAFDSAREGPAVALVHQALRGCCAAMSDQVFTMRLSVAVTNFLMGVSYGDRVANLTGGAYPRSDQYLEDLITAGCALLMLPPFVEADDMPG</sequence>
<gene>
    <name evidence="3" type="ORF">HHL08_03900</name>
</gene>
<evidence type="ECO:0000313" key="3">
    <source>
        <dbReference type="EMBL" id="NML09289.1"/>
    </source>
</evidence>
<accession>A0A7X9WSY2</accession>
<keyword evidence="4" id="KW-1185">Reference proteome</keyword>
<evidence type="ECO:0000256" key="1">
    <source>
        <dbReference type="ARBA" id="ARBA00023125"/>
    </source>
</evidence>